<dbReference type="GO" id="GO:0008237">
    <property type="term" value="F:metallopeptidase activity"/>
    <property type="evidence" value="ECO:0007669"/>
    <property type="project" value="InterPro"/>
</dbReference>
<comment type="caution">
    <text evidence="1">The sequence shown here is derived from an EMBL/GenBank/DDBJ whole genome shotgun (WGS) entry which is preliminary data.</text>
</comment>
<accession>A0A9P4INE9</accession>
<sequence length="291" mass="33323">MLQPDQRIERDLVERWFGFFFRAKIETDRPVYDFVKNAYSLIASMQITQDQAVSDVRFYCDNDPRGNFGERWTLTIDDPEDLYRNSRRGRAVIEFEDHQNGVKTAGRGCGAGAYWAITYTAKDGIDYFYALQNPLRSVITICDKALYKKKKYSDRQSLDNVGNSFQRLMGRQTPLGAQHTMTQNALRGRPADKLADSILSASILHALMHIDHPGLRLPGNAPPNEGVSTYRYIDVNHRTNDASRSNAQNFVWFAIAARFHASHFCFDWRDGGQQNYYGLSDGLINYDPQHC</sequence>
<keyword evidence="2" id="KW-1185">Reference proteome</keyword>
<name>A0A9P4INE9_9PEZI</name>
<gene>
    <name evidence="1" type="ORF">NA57DRAFT_70927</name>
</gene>
<proteinExistence type="predicted"/>
<evidence type="ECO:0000313" key="2">
    <source>
        <dbReference type="Proteomes" id="UP000799772"/>
    </source>
</evidence>
<dbReference type="Gene3D" id="3.40.390.10">
    <property type="entry name" value="Collagenase (Catalytic Domain)"/>
    <property type="match status" value="1"/>
</dbReference>
<dbReference type="InterPro" id="IPR024079">
    <property type="entry name" value="MetalloPept_cat_dom_sf"/>
</dbReference>
<protein>
    <submittedName>
        <fullName evidence="1">Uncharacterized protein</fullName>
    </submittedName>
</protein>
<organism evidence="1 2">
    <name type="scientific">Rhizodiscina lignyota</name>
    <dbReference type="NCBI Taxonomy" id="1504668"/>
    <lineage>
        <taxon>Eukaryota</taxon>
        <taxon>Fungi</taxon>
        <taxon>Dikarya</taxon>
        <taxon>Ascomycota</taxon>
        <taxon>Pezizomycotina</taxon>
        <taxon>Dothideomycetes</taxon>
        <taxon>Pleosporomycetidae</taxon>
        <taxon>Aulographales</taxon>
        <taxon>Rhizodiscinaceae</taxon>
        <taxon>Rhizodiscina</taxon>
    </lineage>
</organism>
<dbReference type="Proteomes" id="UP000799772">
    <property type="component" value="Unassembled WGS sequence"/>
</dbReference>
<dbReference type="AlphaFoldDB" id="A0A9P4INE9"/>
<reference evidence="1" key="1">
    <citation type="journal article" date="2020" name="Stud. Mycol.">
        <title>101 Dothideomycetes genomes: a test case for predicting lifestyles and emergence of pathogens.</title>
        <authorList>
            <person name="Haridas S."/>
            <person name="Albert R."/>
            <person name="Binder M."/>
            <person name="Bloem J."/>
            <person name="Labutti K."/>
            <person name="Salamov A."/>
            <person name="Andreopoulos B."/>
            <person name="Baker S."/>
            <person name="Barry K."/>
            <person name="Bills G."/>
            <person name="Bluhm B."/>
            <person name="Cannon C."/>
            <person name="Castanera R."/>
            <person name="Culley D."/>
            <person name="Daum C."/>
            <person name="Ezra D."/>
            <person name="Gonzalez J."/>
            <person name="Henrissat B."/>
            <person name="Kuo A."/>
            <person name="Liang C."/>
            <person name="Lipzen A."/>
            <person name="Lutzoni F."/>
            <person name="Magnuson J."/>
            <person name="Mondo S."/>
            <person name="Nolan M."/>
            <person name="Ohm R."/>
            <person name="Pangilinan J."/>
            <person name="Park H.-J."/>
            <person name="Ramirez L."/>
            <person name="Alfaro M."/>
            <person name="Sun H."/>
            <person name="Tritt A."/>
            <person name="Yoshinaga Y."/>
            <person name="Zwiers L.-H."/>
            <person name="Turgeon B."/>
            <person name="Goodwin S."/>
            <person name="Spatafora J."/>
            <person name="Crous P."/>
            <person name="Grigoriev I."/>
        </authorList>
    </citation>
    <scope>NUCLEOTIDE SEQUENCE</scope>
    <source>
        <strain evidence="1">CBS 133067</strain>
    </source>
</reference>
<evidence type="ECO:0000313" key="1">
    <source>
        <dbReference type="EMBL" id="KAF2104720.1"/>
    </source>
</evidence>
<dbReference type="EMBL" id="ML978121">
    <property type="protein sequence ID" value="KAF2104720.1"/>
    <property type="molecule type" value="Genomic_DNA"/>
</dbReference>